<dbReference type="InterPro" id="IPR000182">
    <property type="entry name" value="GNAT_dom"/>
</dbReference>
<dbReference type="SUPFAM" id="SSF55729">
    <property type="entry name" value="Acyl-CoA N-acyltransferases (Nat)"/>
    <property type="match status" value="1"/>
</dbReference>
<evidence type="ECO:0000313" key="2">
    <source>
        <dbReference type="EMBL" id="MCE5170442.1"/>
    </source>
</evidence>
<dbReference type="PROSITE" id="PS51186">
    <property type="entry name" value="GNAT"/>
    <property type="match status" value="1"/>
</dbReference>
<evidence type="ECO:0000313" key="3">
    <source>
        <dbReference type="Proteomes" id="UP001199916"/>
    </source>
</evidence>
<dbReference type="PANTHER" id="PTHR43617:SF2">
    <property type="entry name" value="UPF0039 PROTEIN SLL0451"/>
    <property type="match status" value="1"/>
</dbReference>
<dbReference type="InterPro" id="IPR016181">
    <property type="entry name" value="Acyl_CoA_acyltransferase"/>
</dbReference>
<reference evidence="2 3" key="1">
    <citation type="submission" date="2021-11" db="EMBL/GenBank/DDBJ databases">
        <title>Draft genome sequence of Paenibacillus profundus YoMME, a new Gram-positive bacteria with exoelectrogenic properties.</title>
        <authorList>
            <person name="Hubenova Y."/>
            <person name="Hubenova E."/>
            <person name="Manasiev Y."/>
            <person name="Peykov S."/>
            <person name="Mitov M."/>
        </authorList>
    </citation>
    <scope>NUCLEOTIDE SEQUENCE [LARGE SCALE GENOMIC DNA]</scope>
    <source>
        <strain evidence="2 3">YoMME</strain>
    </source>
</reference>
<dbReference type="Proteomes" id="UP001199916">
    <property type="component" value="Unassembled WGS sequence"/>
</dbReference>
<organism evidence="2 3">
    <name type="scientific">Paenibacillus profundus</name>
    <dbReference type="NCBI Taxonomy" id="1173085"/>
    <lineage>
        <taxon>Bacteria</taxon>
        <taxon>Bacillati</taxon>
        <taxon>Bacillota</taxon>
        <taxon>Bacilli</taxon>
        <taxon>Bacillales</taxon>
        <taxon>Paenibacillaceae</taxon>
        <taxon>Paenibacillus</taxon>
    </lineage>
</organism>
<protein>
    <submittedName>
        <fullName evidence="2">GNAT family N-acetyltransferase</fullName>
    </submittedName>
</protein>
<dbReference type="CDD" id="cd04301">
    <property type="entry name" value="NAT_SF"/>
    <property type="match status" value="1"/>
</dbReference>
<comment type="caution">
    <text evidence="2">The sequence shown here is derived from an EMBL/GenBank/DDBJ whole genome shotgun (WGS) entry which is preliminary data.</text>
</comment>
<keyword evidence="3" id="KW-1185">Reference proteome</keyword>
<dbReference type="InterPro" id="IPR050276">
    <property type="entry name" value="MshD_Acetyltransferase"/>
</dbReference>
<dbReference type="EMBL" id="JAJNBZ010000010">
    <property type="protein sequence ID" value="MCE5170442.1"/>
    <property type="molecule type" value="Genomic_DNA"/>
</dbReference>
<name>A0ABS8YH54_9BACL</name>
<gene>
    <name evidence="2" type="ORF">LQV63_14090</name>
</gene>
<evidence type="ECO:0000259" key="1">
    <source>
        <dbReference type="PROSITE" id="PS51186"/>
    </source>
</evidence>
<dbReference type="Gene3D" id="3.40.630.30">
    <property type="match status" value="1"/>
</dbReference>
<sequence length="152" mass="17140">MEQKNISLVDVTVDNWKNCIQLSPKEEQRNFVASNLYSIAQSKVEPNLKPCAIYAEDTMTGFVMFDTVPYPDDGCHWIMRFMIDAAYQGQGYGTAALLTVIDTLKQDYKATAIRISYVPDNTVARELYVKLGFRDTGEKDGEEIILQLGAQI</sequence>
<accession>A0ABS8YH54</accession>
<feature type="domain" description="N-acetyltransferase" evidence="1">
    <location>
        <begin position="6"/>
        <end position="151"/>
    </location>
</feature>
<proteinExistence type="predicted"/>
<dbReference type="Pfam" id="PF00583">
    <property type="entry name" value="Acetyltransf_1"/>
    <property type="match status" value="1"/>
</dbReference>
<dbReference type="RefSeq" id="WP_233697182.1">
    <property type="nucleotide sequence ID" value="NZ_JAJNBZ010000010.1"/>
</dbReference>
<dbReference type="PANTHER" id="PTHR43617">
    <property type="entry name" value="L-AMINO ACID N-ACETYLTRANSFERASE"/>
    <property type="match status" value="1"/>
</dbReference>